<keyword evidence="5" id="KW-1185">Reference proteome</keyword>
<dbReference type="InterPro" id="IPR052177">
    <property type="entry name" value="Divisome_Glycosyl_Hydrolase"/>
</dbReference>
<dbReference type="PANTHER" id="PTHR43405:SF1">
    <property type="entry name" value="GLYCOSYL HYDROLASE DIGH"/>
    <property type="match status" value="1"/>
</dbReference>
<dbReference type="SUPFAM" id="SSF51445">
    <property type="entry name" value="(Trans)glycosidases"/>
    <property type="match status" value="1"/>
</dbReference>
<evidence type="ECO:0000256" key="2">
    <source>
        <dbReference type="SAM" id="MobiDB-lite"/>
    </source>
</evidence>
<proteinExistence type="predicted"/>
<dbReference type="InterPro" id="IPR017853">
    <property type="entry name" value="GH"/>
</dbReference>
<name>A0ABU5U0Q8_9CYAN</name>
<feature type="region of interest" description="Disordered" evidence="2">
    <location>
        <begin position="243"/>
        <end position="428"/>
    </location>
</feature>
<dbReference type="Pfam" id="PF02638">
    <property type="entry name" value="GHL10"/>
    <property type="match status" value="1"/>
</dbReference>
<protein>
    <submittedName>
        <fullName evidence="4">Family 10 glycosylhydrolase</fullName>
    </submittedName>
</protein>
<reference evidence="4 5" key="1">
    <citation type="submission" date="2023-12" db="EMBL/GenBank/DDBJ databases">
        <title>Baltic Sea Cyanobacteria.</title>
        <authorList>
            <person name="Delbaje E."/>
            <person name="Fewer D.P."/>
            <person name="Shishido T.K."/>
        </authorList>
    </citation>
    <scope>NUCLEOTIDE SEQUENCE [LARGE SCALE GENOMIC DNA]</scope>
    <source>
        <strain evidence="4 5">CCNP 1315</strain>
    </source>
</reference>
<evidence type="ECO:0000313" key="5">
    <source>
        <dbReference type="Proteomes" id="UP001301728"/>
    </source>
</evidence>
<dbReference type="CDD" id="cd03143">
    <property type="entry name" value="A4_beta-galactosidase_middle_domain"/>
    <property type="match status" value="1"/>
</dbReference>
<evidence type="ECO:0000256" key="1">
    <source>
        <dbReference type="ARBA" id="ARBA00022729"/>
    </source>
</evidence>
<dbReference type="InterPro" id="IPR003790">
    <property type="entry name" value="GHL10"/>
</dbReference>
<dbReference type="PANTHER" id="PTHR43405">
    <property type="entry name" value="GLYCOSYL HYDROLASE DIGH"/>
    <property type="match status" value="1"/>
</dbReference>
<dbReference type="Gene3D" id="3.40.50.880">
    <property type="match status" value="1"/>
</dbReference>
<feature type="domain" description="Glycosyl hydrolase-like 10" evidence="3">
    <location>
        <begin position="541"/>
        <end position="827"/>
    </location>
</feature>
<dbReference type="PROSITE" id="PS51257">
    <property type="entry name" value="PROKAR_LIPOPROTEIN"/>
    <property type="match status" value="1"/>
</dbReference>
<feature type="compositionally biased region" description="Polar residues" evidence="2">
    <location>
        <begin position="357"/>
        <end position="380"/>
    </location>
</feature>
<sequence>MIQKHSLSFLTQALVGTLAGTLIGCWVLRSSTAIAGAVLGVVRSDSAADWSQIEGRLKASQVNYTTVDLDNIRSITDLAGIQVLFLPNVEVLKTEQVKVIQQWVNQGGKLIASGPIGHKSTPLARQLLRTLLGSYWAFPLSGPAQPEAKKSGCREQICRDLTEWSPTVATEGIVNGGVLIPSSLESYTAGTWQGSGGSPSVITTRSATYIGWRWGSSEGAADTDAVWLQAAVNRYGGSVNNTFTANTPTPVQPAFTNPSNSPEANNTSNSSPVQPRVSNRDRNSEADNTSNQPRVSNRDRNSERNNPSNQPRVSNRDRNSERNNTSNQPRVSNRDRNAERNNRNSNTAPVQTDGDRSTTSQRTANSRNSRQQPDNRQTPRSPEVAPTPAASSRGSSLISTLSPGSTPGVPETFIDPSDQVAPAGLNVTQGNDPIDEVMAVTMRQELMNLLGRFENALVAGNSSSTPVSLKVASTQLNEVAQTNTIDNKSANEVIAYVQQVLKDFPQLVAQQNWAAARQQWLEARKKLWENYPIDGERAGAEIRAVWLDRGTIVKARNEAGLAKIFDQLEQAGINTVFFETVNAGYPVYPSRVAPQQNPLTRGWDPLASGVKLAHERGMELHAWLWTFATANQRHNALVNQPNSYLGPVLTAHPDWANRDSQGRVWHERDGKAYLDPANREVRSYILRLVGEIVYNYDVDGIQLDYIRYPFQDPNRNFTFGYGTAGREQFRQLTGVDPISVSPRDTQLWSQWVNFRVEQVNMMVKEVSQLLRQQYPDVIFSVAVFPHPEQERIRKIQQHWEIWAEQNEVDLVVPMTYSLDTNRLQRITQPLTNSNRLGATLIVPSVKLLDLPEIVAIDQIQALRDLSTGGYSIFAVETIGHHLQAFFRRTQGCANQTCRSSAIPYRQPFVAAAERYTALKREWSFLLANDRLWIRDNELETLDKKAEQLAEALNLLASNPSAENFNNAQRLLTGFRDQFQRSMRLQALEQSYQVESWDNRLASLEMLLRYGERVELNRR</sequence>
<dbReference type="InterPro" id="IPR029062">
    <property type="entry name" value="Class_I_gatase-like"/>
</dbReference>
<organism evidence="4 5">
    <name type="scientific">Limnoraphis robusta CCNP1315</name>
    <dbReference type="NCBI Taxonomy" id="3110306"/>
    <lineage>
        <taxon>Bacteria</taxon>
        <taxon>Bacillati</taxon>
        <taxon>Cyanobacteriota</taxon>
        <taxon>Cyanophyceae</taxon>
        <taxon>Oscillatoriophycideae</taxon>
        <taxon>Oscillatoriales</taxon>
        <taxon>Sirenicapillariaceae</taxon>
        <taxon>Limnoraphis</taxon>
    </lineage>
</organism>
<dbReference type="EMBL" id="JAYGHT010000068">
    <property type="protein sequence ID" value="MEA5519718.1"/>
    <property type="molecule type" value="Genomic_DNA"/>
</dbReference>
<comment type="caution">
    <text evidence="4">The sequence shown here is derived from an EMBL/GenBank/DDBJ whole genome shotgun (WGS) entry which is preliminary data.</text>
</comment>
<feature type="compositionally biased region" description="Polar residues" evidence="2">
    <location>
        <begin position="243"/>
        <end position="277"/>
    </location>
</feature>
<accession>A0ABU5U0Q8</accession>
<feature type="compositionally biased region" description="Polar residues" evidence="2">
    <location>
        <begin position="304"/>
        <end position="313"/>
    </location>
</feature>
<dbReference type="SUPFAM" id="SSF52317">
    <property type="entry name" value="Class I glutamine amidotransferase-like"/>
    <property type="match status" value="1"/>
</dbReference>
<evidence type="ECO:0000259" key="3">
    <source>
        <dbReference type="Pfam" id="PF02638"/>
    </source>
</evidence>
<feature type="compositionally biased region" description="Low complexity" evidence="2">
    <location>
        <begin position="391"/>
        <end position="402"/>
    </location>
</feature>
<dbReference type="RefSeq" id="WP_323272997.1">
    <property type="nucleotide sequence ID" value="NZ_JAYGHT010000068.1"/>
</dbReference>
<dbReference type="Gene3D" id="3.20.20.80">
    <property type="entry name" value="Glycosidases"/>
    <property type="match status" value="1"/>
</dbReference>
<keyword evidence="1" id="KW-0732">Signal</keyword>
<dbReference type="Proteomes" id="UP001301728">
    <property type="component" value="Unassembled WGS sequence"/>
</dbReference>
<feature type="compositionally biased region" description="Basic and acidic residues" evidence="2">
    <location>
        <begin position="332"/>
        <end position="342"/>
    </location>
</feature>
<evidence type="ECO:0000313" key="4">
    <source>
        <dbReference type="EMBL" id="MEA5519718.1"/>
    </source>
</evidence>
<feature type="compositionally biased region" description="Polar residues" evidence="2">
    <location>
        <begin position="322"/>
        <end position="331"/>
    </location>
</feature>
<gene>
    <name evidence="4" type="ORF">VB854_12270</name>
</gene>
<feature type="compositionally biased region" description="Polar residues" evidence="2">
    <location>
        <begin position="286"/>
        <end position="295"/>
    </location>
</feature>